<keyword evidence="2" id="KW-1185">Reference proteome</keyword>
<evidence type="ECO:0000313" key="1">
    <source>
        <dbReference type="EMBL" id="MFD1313812.1"/>
    </source>
</evidence>
<protein>
    <submittedName>
        <fullName evidence="1">Uncharacterized protein</fullName>
    </submittedName>
</protein>
<name>A0ABW3XW64_9ACTN</name>
<comment type="caution">
    <text evidence="1">The sequence shown here is derived from an EMBL/GenBank/DDBJ whole genome shotgun (WGS) entry which is preliminary data.</text>
</comment>
<sequence>MGQAWGVGGRRHVGDLEQLRSKPCTELDPHIADYIRQMTTEERMSCAFCMETTDVGLSGDGVTLTITRAGEQSTQFVWAHLSCLDERLHRHITRGPWLDD</sequence>
<organism evidence="1 2">
    <name type="scientific">Streptomyces kaempferi</name>
    <dbReference type="NCBI Taxonomy" id="333725"/>
    <lineage>
        <taxon>Bacteria</taxon>
        <taxon>Bacillati</taxon>
        <taxon>Actinomycetota</taxon>
        <taxon>Actinomycetes</taxon>
        <taxon>Kitasatosporales</taxon>
        <taxon>Streptomycetaceae</taxon>
        <taxon>Streptomyces</taxon>
    </lineage>
</organism>
<reference evidence="2" key="1">
    <citation type="journal article" date="2019" name="Int. J. Syst. Evol. Microbiol.">
        <title>The Global Catalogue of Microorganisms (GCM) 10K type strain sequencing project: providing services to taxonomists for standard genome sequencing and annotation.</title>
        <authorList>
            <consortium name="The Broad Institute Genomics Platform"/>
            <consortium name="The Broad Institute Genome Sequencing Center for Infectious Disease"/>
            <person name="Wu L."/>
            <person name="Ma J."/>
        </authorList>
    </citation>
    <scope>NUCLEOTIDE SEQUENCE [LARGE SCALE GENOMIC DNA]</scope>
    <source>
        <strain evidence="2">CGMCC 4.7020</strain>
    </source>
</reference>
<dbReference type="RefSeq" id="WP_168528950.1">
    <property type="nucleotide sequence ID" value="NZ_JBHTMM010000278.1"/>
</dbReference>
<accession>A0ABW3XW64</accession>
<dbReference type="Proteomes" id="UP001597058">
    <property type="component" value="Unassembled WGS sequence"/>
</dbReference>
<dbReference type="EMBL" id="JBHTMM010000278">
    <property type="protein sequence ID" value="MFD1313812.1"/>
    <property type="molecule type" value="Genomic_DNA"/>
</dbReference>
<proteinExistence type="predicted"/>
<gene>
    <name evidence="1" type="ORF">ACFQ5X_50210</name>
</gene>
<evidence type="ECO:0000313" key="2">
    <source>
        <dbReference type="Proteomes" id="UP001597058"/>
    </source>
</evidence>